<dbReference type="Gene3D" id="3.30.160.60">
    <property type="entry name" value="Classic Zinc Finger"/>
    <property type="match status" value="8"/>
</dbReference>
<feature type="region of interest" description="Disordered" evidence="1">
    <location>
        <begin position="293"/>
        <end position="318"/>
    </location>
</feature>
<proteinExistence type="predicted"/>
<feature type="region of interest" description="Disordered" evidence="1">
    <location>
        <begin position="242"/>
        <end position="261"/>
    </location>
</feature>
<feature type="compositionally biased region" description="Low complexity" evidence="1">
    <location>
        <begin position="1019"/>
        <end position="1034"/>
    </location>
</feature>
<dbReference type="Pfam" id="PF12874">
    <property type="entry name" value="zf-met"/>
    <property type="match status" value="8"/>
</dbReference>
<dbReference type="InterPro" id="IPR003604">
    <property type="entry name" value="Matrin/U1-like-C_Znf_C2H2"/>
</dbReference>
<reference evidence="4 5" key="1">
    <citation type="journal article" date="2023" name="Sci. Data">
        <title>Genome assembly of the Korean intertidal mud-creeper Batillaria attramentaria.</title>
        <authorList>
            <person name="Patra A.K."/>
            <person name="Ho P.T."/>
            <person name="Jun S."/>
            <person name="Lee S.J."/>
            <person name="Kim Y."/>
            <person name="Won Y.J."/>
        </authorList>
    </citation>
    <scope>NUCLEOTIDE SEQUENCE [LARGE SCALE GENOMIC DNA]</scope>
    <source>
        <strain evidence="4">Wonlab-2016</strain>
    </source>
</reference>
<dbReference type="Pfam" id="PF04851">
    <property type="entry name" value="ResIII"/>
    <property type="match status" value="1"/>
</dbReference>
<dbReference type="SUPFAM" id="SSF57667">
    <property type="entry name" value="beta-beta-alpha zinc fingers"/>
    <property type="match status" value="8"/>
</dbReference>
<evidence type="ECO:0000256" key="1">
    <source>
        <dbReference type="SAM" id="MobiDB-lite"/>
    </source>
</evidence>
<dbReference type="EMBL" id="JACVVK020000114">
    <property type="protein sequence ID" value="KAK7491472.1"/>
    <property type="molecule type" value="Genomic_DNA"/>
</dbReference>
<dbReference type="SMART" id="SM00355">
    <property type="entry name" value="ZnF_C2H2"/>
    <property type="match status" value="11"/>
</dbReference>
<gene>
    <name evidence="4" type="ORF">BaRGS_00017301</name>
</gene>
<dbReference type="InterPro" id="IPR051363">
    <property type="entry name" value="RLR_Helicase"/>
</dbReference>
<feature type="domain" description="Helicase C-terminal" evidence="3">
    <location>
        <begin position="1537"/>
        <end position="1698"/>
    </location>
</feature>
<dbReference type="PANTHER" id="PTHR14074:SF16">
    <property type="entry name" value="ANTIVIRAL INNATE IMMUNE RESPONSE RECEPTOR RIG-I"/>
    <property type="match status" value="1"/>
</dbReference>
<feature type="region of interest" description="Disordered" evidence="1">
    <location>
        <begin position="576"/>
        <end position="597"/>
    </location>
</feature>
<dbReference type="InterPro" id="IPR001650">
    <property type="entry name" value="Helicase_C-like"/>
</dbReference>
<evidence type="ECO:0000313" key="5">
    <source>
        <dbReference type="Proteomes" id="UP001519460"/>
    </source>
</evidence>
<name>A0ABD0KXH6_9CAEN</name>
<feature type="compositionally biased region" description="Polar residues" evidence="1">
    <location>
        <begin position="998"/>
        <end position="1011"/>
    </location>
</feature>
<evidence type="ECO:0008006" key="6">
    <source>
        <dbReference type="Google" id="ProtNLM"/>
    </source>
</evidence>
<evidence type="ECO:0000313" key="4">
    <source>
        <dbReference type="EMBL" id="KAK7491472.1"/>
    </source>
</evidence>
<dbReference type="SMART" id="SM00451">
    <property type="entry name" value="ZnF_U1"/>
    <property type="match status" value="11"/>
</dbReference>
<comment type="caution">
    <text evidence="4">The sequence shown here is derived from an EMBL/GenBank/DDBJ whole genome shotgun (WGS) entry which is preliminary data.</text>
</comment>
<evidence type="ECO:0000259" key="3">
    <source>
        <dbReference type="PROSITE" id="PS51194"/>
    </source>
</evidence>
<protein>
    <recommendedName>
        <fullName evidence="6">RNA helicase</fullName>
    </recommendedName>
</protein>
<feature type="compositionally biased region" description="Acidic residues" evidence="1">
    <location>
        <begin position="958"/>
        <end position="968"/>
    </location>
</feature>
<dbReference type="Pfam" id="PF00271">
    <property type="entry name" value="Helicase_C"/>
    <property type="match status" value="1"/>
</dbReference>
<accession>A0ABD0KXH6</accession>
<evidence type="ECO:0000259" key="2">
    <source>
        <dbReference type="PROSITE" id="PS51192"/>
    </source>
</evidence>
<dbReference type="SMART" id="SM00490">
    <property type="entry name" value="HELICc"/>
    <property type="match status" value="1"/>
</dbReference>
<feature type="domain" description="Helicase ATP-binding" evidence="2">
    <location>
        <begin position="1133"/>
        <end position="1323"/>
    </location>
</feature>
<dbReference type="PANTHER" id="PTHR14074">
    <property type="entry name" value="HELICASE WITH DEATH DOMAIN-RELATED"/>
    <property type="match status" value="1"/>
</dbReference>
<dbReference type="PROSITE" id="PS51194">
    <property type="entry name" value="HELICASE_CTER"/>
    <property type="match status" value="1"/>
</dbReference>
<keyword evidence="5" id="KW-1185">Reference proteome</keyword>
<dbReference type="InterPro" id="IPR036236">
    <property type="entry name" value="Znf_C2H2_sf"/>
</dbReference>
<dbReference type="InterPro" id="IPR013087">
    <property type="entry name" value="Znf_C2H2_type"/>
</dbReference>
<dbReference type="Gene3D" id="3.40.50.300">
    <property type="entry name" value="P-loop containing nucleotide triphosphate hydrolases"/>
    <property type="match status" value="2"/>
</dbReference>
<dbReference type="SUPFAM" id="SSF52540">
    <property type="entry name" value="P-loop containing nucleoside triphosphate hydrolases"/>
    <property type="match status" value="1"/>
</dbReference>
<sequence length="1705" mass="186385">MVLKKTVHGIVCEVCNKRFSGEVPAQQHLQSAAHVRKLQQQDQQTSDPLYCTICRLRCNSPQQLLTHRDSPRHQHMVRQTDIIRQQQALTAAQEAGDSEAEVNGRQVLECYAACERTTHEGQIVNVKDFDAPQNLLNMYGQARSAASAGVVPEGGVMFDGSRGHCFVCNIELTSPQHKVQHVEGKNHKKRVGQGSTTGNTAGIMMCAICEVPLSGHLNVQQHFTSDRHRRRLAEQQQLQCGFSAGGTTQTPPASGSGWSPPYAATSYPGTAFPELSAVPTSSMCESVQSAFEPRRSAPAQDGVPVMTPPPNRASHAGSDSEQLRFEWLAAGYGWCGFCDLRVQSHDEAAEHLKSEEHKRKEEEASRPSCEVCRVKFSGQASAKQHFSSDRHKQQLHAPNIRVSATDTVSQTFRNQSVNLTMTSSQLSHLMSNYNELSETARELVSSPQSVTTSPHTANEQTLQEQQVWRETPLSDDSGCCDIGLNQLNENSSAQFAMTHLNIPPSNYGGDVSTAGDRQPVKEEVPQQPSVPEYVFDGSRGICNVCGVTFTSKPHAEAHLAGAKHQKARQRWQPSQVTSGPAAVTGNVPPPPGLGAGPQPVVESPGQFAAGGQGSVGNKGYRFEGDRGFCFACQIDLTSAAHANQHLTGRKHQTAVERWLQTGEGCMYPLYCDTCHKPFTGQESAAQHFASEKHKKKVQLAAGSLASRKDPETGAVIMVQDGQTWYVCEVCNCPLNTLEQMRIHLRSPRHMKELEKTQKQQHSGLHNVELDDDALCETSGTRAADEGIPERDMTASPGASLDLQHLVIQPSMVTCTPGIFFPPAQKVPDSQAPPLRSGHLQAKPAARAILGCNPDSAPGGASQSMTHSITHSSGSDFYNLPGGGGVVGSQSTGCTSLNLGRGRGILRSLMSNGTSNEARRSASPMFSAQDASDLNLARQVSKSSRGSGRSGMVIRPDGDYEDDQEDDETMEKLVTASSSSYVDRPHDEAGDQPEDDVMSSITTGSQQFSSTVSERERKAASAASTTSNNLSSLLNPDAAGPESVGSLADANQLQPERDVIKGFRYGCQLCQQPMNTKEDYEKHMKGLKHQMKAATVCAPNNSSEPLKKACVVSLEEAYAYVGKSKPRTYQVDLMCSAMAHESTVIYLPTGTGKTLAAMMTLSYMLILNPTRPVLFLVDKVLLVLQQARYIINELGSHEYYRPGLEGDVQRQNKMEKRKLKVAVLCGGLSVRDGTPLWKHDVIVTTAAFCQNLLQVGVLQWANFGLVVFDEAHHCTKNHPYNKLLSEHHLSLDTARRPKVLGLTASPAGRRTKEETLTMLESLLQNLGGATIATVEKKPALEQLEKYSSSAKLVPVCVPMTEAELRFHEELLAYFIRTYLELMRCSNLPQMSDRALQELSASSKPDPEKIKTLAKHLMETPDQLSDMVQLAHAARIKQSSQTCRSSKFAMLQYHVMTVGMALLNSEDGIDFVLDELEREFDPKLNPKFYELCDLGLPCKDIGAFVRSLVDGSRLLMSEESTGAATPSSMSIFQELLCTLADPKYMSWGSDDAMALVLVRERKVAHKVREQLRKTSFVREHNMDVAVVVGHGAGSGEGEGMNLRKQDKVLQGIKSHKYKIVVATSVAEEGVDLPECQLVVCLNPPTTVKAMVQMRGRARKKDSYFVVLCSSQKEKEKLEDLKRQEDNMKWAADHLTHQNTRAAGAGAL</sequence>
<feature type="compositionally biased region" description="Polar residues" evidence="1">
    <location>
        <begin position="242"/>
        <end position="257"/>
    </location>
</feature>
<dbReference type="SMART" id="SM00487">
    <property type="entry name" value="DEXDc"/>
    <property type="match status" value="1"/>
</dbReference>
<dbReference type="PROSITE" id="PS00028">
    <property type="entry name" value="ZINC_FINGER_C2H2_1"/>
    <property type="match status" value="5"/>
</dbReference>
<dbReference type="Proteomes" id="UP001519460">
    <property type="component" value="Unassembled WGS sequence"/>
</dbReference>
<feature type="compositionally biased region" description="Low complexity" evidence="1">
    <location>
        <begin position="940"/>
        <end position="950"/>
    </location>
</feature>
<dbReference type="InterPro" id="IPR006935">
    <property type="entry name" value="Helicase/UvrB_N"/>
</dbReference>
<feature type="region of interest" description="Disordered" evidence="1">
    <location>
        <begin position="913"/>
        <end position="1046"/>
    </location>
</feature>
<organism evidence="4 5">
    <name type="scientific">Batillaria attramentaria</name>
    <dbReference type="NCBI Taxonomy" id="370345"/>
    <lineage>
        <taxon>Eukaryota</taxon>
        <taxon>Metazoa</taxon>
        <taxon>Spiralia</taxon>
        <taxon>Lophotrochozoa</taxon>
        <taxon>Mollusca</taxon>
        <taxon>Gastropoda</taxon>
        <taxon>Caenogastropoda</taxon>
        <taxon>Sorbeoconcha</taxon>
        <taxon>Cerithioidea</taxon>
        <taxon>Batillariidae</taxon>
        <taxon>Batillaria</taxon>
    </lineage>
</organism>
<dbReference type="InterPro" id="IPR027417">
    <property type="entry name" value="P-loop_NTPase"/>
</dbReference>
<dbReference type="PROSITE" id="PS51192">
    <property type="entry name" value="HELICASE_ATP_BIND_1"/>
    <property type="match status" value="1"/>
</dbReference>
<dbReference type="InterPro" id="IPR014001">
    <property type="entry name" value="Helicase_ATP-bd"/>
</dbReference>